<dbReference type="STRING" id="517719.SAMN05421762_0305"/>
<name>A0A1I1HL84_9RHOB</name>
<dbReference type="Proteomes" id="UP000231644">
    <property type="component" value="Unassembled WGS sequence"/>
</dbReference>
<reference evidence="1 2" key="1">
    <citation type="submission" date="2016-10" db="EMBL/GenBank/DDBJ databases">
        <authorList>
            <person name="de Groot N.N."/>
        </authorList>
    </citation>
    <scope>NUCLEOTIDE SEQUENCE [LARGE SCALE GENOMIC DNA]</scope>
    <source>
        <strain evidence="1 2">DSM 29619</strain>
    </source>
</reference>
<sequence length="46" mass="4653">MLKTITVGSCVSVQGTYVGTTADGRVEVRVGNQIFRGQPVSGAAAA</sequence>
<evidence type="ECO:0000313" key="2">
    <source>
        <dbReference type="Proteomes" id="UP000231644"/>
    </source>
</evidence>
<gene>
    <name evidence="1" type="ORF">SAMN05421762_0305</name>
</gene>
<keyword evidence="2" id="KW-1185">Reference proteome</keyword>
<proteinExistence type="predicted"/>
<accession>A0A1I1HL84</accession>
<organism evidence="1 2">
    <name type="scientific">Pseudooceanicola nitratireducens</name>
    <dbReference type="NCBI Taxonomy" id="517719"/>
    <lineage>
        <taxon>Bacteria</taxon>
        <taxon>Pseudomonadati</taxon>
        <taxon>Pseudomonadota</taxon>
        <taxon>Alphaproteobacteria</taxon>
        <taxon>Rhodobacterales</taxon>
        <taxon>Paracoccaceae</taxon>
        <taxon>Pseudooceanicola</taxon>
    </lineage>
</organism>
<dbReference type="EMBL" id="FOLX01000001">
    <property type="protein sequence ID" value="SFC24889.1"/>
    <property type="molecule type" value="Genomic_DNA"/>
</dbReference>
<evidence type="ECO:0000313" key="1">
    <source>
        <dbReference type="EMBL" id="SFC24889.1"/>
    </source>
</evidence>
<dbReference type="AlphaFoldDB" id="A0A1I1HL84"/>
<protein>
    <recommendedName>
        <fullName evidence="3">Translation initiation factor 2</fullName>
    </recommendedName>
</protein>
<evidence type="ECO:0008006" key="3">
    <source>
        <dbReference type="Google" id="ProtNLM"/>
    </source>
</evidence>